<protein>
    <submittedName>
        <fullName evidence="3">Uncharacterized protein</fullName>
    </submittedName>
</protein>
<dbReference type="RefSeq" id="WP_263342084.1">
    <property type="nucleotide sequence ID" value="NZ_JAGSYH010000009.1"/>
</dbReference>
<evidence type="ECO:0000313" key="3">
    <source>
        <dbReference type="EMBL" id="MFC5864349.1"/>
    </source>
</evidence>
<evidence type="ECO:0000256" key="1">
    <source>
        <dbReference type="SAM" id="MobiDB-lite"/>
    </source>
</evidence>
<feature type="compositionally biased region" description="Basic and acidic residues" evidence="1">
    <location>
        <begin position="48"/>
        <end position="71"/>
    </location>
</feature>
<organism evidence="3 4">
    <name type="scientific">Acidicapsa dinghuensis</name>
    <dbReference type="NCBI Taxonomy" id="2218256"/>
    <lineage>
        <taxon>Bacteria</taxon>
        <taxon>Pseudomonadati</taxon>
        <taxon>Acidobacteriota</taxon>
        <taxon>Terriglobia</taxon>
        <taxon>Terriglobales</taxon>
        <taxon>Acidobacteriaceae</taxon>
        <taxon>Acidicapsa</taxon>
    </lineage>
</organism>
<keyword evidence="4" id="KW-1185">Reference proteome</keyword>
<gene>
    <name evidence="3" type="ORF">ACFPT7_18735</name>
</gene>
<feature type="signal peptide" evidence="2">
    <location>
        <begin position="1"/>
        <end position="20"/>
    </location>
</feature>
<comment type="caution">
    <text evidence="3">The sequence shown here is derived from an EMBL/GenBank/DDBJ whole genome shotgun (WGS) entry which is preliminary data.</text>
</comment>
<accession>A0ABW1EJ70</accession>
<feature type="chain" id="PRO_5046911181" evidence="2">
    <location>
        <begin position="21"/>
        <end position="175"/>
    </location>
</feature>
<name>A0ABW1EJ70_9BACT</name>
<dbReference type="Proteomes" id="UP001596091">
    <property type="component" value="Unassembled WGS sequence"/>
</dbReference>
<proteinExistence type="predicted"/>
<dbReference type="EMBL" id="JBHSPH010000009">
    <property type="protein sequence ID" value="MFC5864349.1"/>
    <property type="molecule type" value="Genomic_DNA"/>
</dbReference>
<evidence type="ECO:0000256" key="2">
    <source>
        <dbReference type="SAM" id="SignalP"/>
    </source>
</evidence>
<feature type="region of interest" description="Disordered" evidence="1">
    <location>
        <begin position="23"/>
        <end position="72"/>
    </location>
</feature>
<keyword evidence="2" id="KW-0732">Signal</keyword>
<reference evidence="4" key="1">
    <citation type="journal article" date="2019" name="Int. J. Syst. Evol. Microbiol.">
        <title>The Global Catalogue of Microorganisms (GCM) 10K type strain sequencing project: providing services to taxonomists for standard genome sequencing and annotation.</title>
        <authorList>
            <consortium name="The Broad Institute Genomics Platform"/>
            <consortium name="The Broad Institute Genome Sequencing Center for Infectious Disease"/>
            <person name="Wu L."/>
            <person name="Ma J."/>
        </authorList>
    </citation>
    <scope>NUCLEOTIDE SEQUENCE [LARGE SCALE GENOMIC DNA]</scope>
    <source>
        <strain evidence="4">JCM 4087</strain>
    </source>
</reference>
<evidence type="ECO:0000313" key="4">
    <source>
        <dbReference type="Proteomes" id="UP001596091"/>
    </source>
</evidence>
<sequence>MKLYAQLLSIALVAAVPAFAQRPGGGMRPTPQPPMHGPAPVHGTPHPVQEHRDYSDKQGHPQVPHVDEHGSRSTWVGHDTGRDDPHYHLDHPWEHGHFTGGFGPDHRWRLQGGGPGRFWFNGFYFSVAAFDVAYCDGWLWDSDDVIIYEDPDHPGWYLAYNVRLGTYVHVEFLGA</sequence>